<keyword evidence="2" id="KW-1003">Cell membrane</keyword>
<feature type="compositionally biased region" description="Basic and acidic residues" evidence="6">
    <location>
        <begin position="1"/>
        <end position="19"/>
    </location>
</feature>
<comment type="subcellular location">
    <subcellularLocation>
        <location evidence="1">Cell membrane</location>
        <topology evidence="1">Multi-pass membrane protein</topology>
    </subcellularLocation>
</comment>
<dbReference type="InterPro" id="IPR017039">
    <property type="entry name" value="Virul_fac_BrkB"/>
</dbReference>
<feature type="transmembrane region" description="Helical" evidence="7">
    <location>
        <begin position="237"/>
        <end position="258"/>
    </location>
</feature>
<keyword evidence="9" id="KW-1185">Reference proteome</keyword>
<feature type="transmembrane region" description="Helical" evidence="7">
    <location>
        <begin position="117"/>
        <end position="137"/>
    </location>
</feature>
<keyword evidence="3 7" id="KW-0812">Transmembrane</keyword>
<feature type="transmembrane region" description="Helical" evidence="7">
    <location>
        <begin position="270"/>
        <end position="292"/>
    </location>
</feature>
<dbReference type="PIRSF" id="PIRSF035875">
    <property type="entry name" value="RNase_BN"/>
    <property type="match status" value="1"/>
</dbReference>
<dbReference type="AlphaFoldDB" id="A0A7W9CAD8"/>
<evidence type="ECO:0000256" key="4">
    <source>
        <dbReference type="ARBA" id="ARBA00022989"/>
    </source>
</evidence>
<dbReference type="EMBL" id="JACHMU010000001">
    <property type="protein sequence ID" value="MBB5741979.1"/>
    <property type="molecule type" value="Genomic_DNA"/>
</dbReference>
<proteinExistence type="predicted"/>
<evidence type="ECO:0000256" key="3">
    <source>
        <dbReference type="ARBA" id="ARBA00022692"/>
    </source>
</evidence>
<dbReference type="Proteomes" id="UP000517712">
    <property type="component" value="Unassembled WGS sequence"/>
</dbReference>
<dbReference type="RefSeq" id="WP_184281324.1">
    <property type="nucleotide sequence ID" value="NZ_BAAAPG010000003.1"/>
</dbReference>
<dbReference type="Pfam" id="PF03631">
    <property type="entry name" value="Virul_fac_BrkB"/>
    <property type="match status" value="1"/>
</dbReference>
<dbReference type="GO" id="GO:0005886">
    <property type="term" value="C:plasma membrane"/>
    <property type="evidence" value="ECO:0007669"/>
    <property type="project" value="UniProtKB-SubCell"/>
</dbReference>
<evidence type="ECO:0000313" key="9">
    <source>
        <dbReference type="Proteomes" id="UP000517712"/>
    </source>
</evidence>
<reference evidence="8 9" key="1">
    <citation type="submission" date="2020-08" db="EMBL/GenBank/DDBJ databases">
        <title>Sequencing the genomes of 1000 actinobacteria strains.</title>
        <authorList>
            <person name="Klenk H.-P."/>
        </authorList>
    </citation>
    <scope>NUCLEOTIDE SEQUENCE [LARGE SCALE GENOMIC DNA]</scope>
    <source>
        <strain evidence="8 9">DSM 24823</strain>
    </source>
</reference>
<protein>
    <submittedName>
        <fullName evidence="8">Membrane protein</fullName>
    </submittedName>
</protein>
<organism evidence="8 9">
    <name type="scientific">Microbacterium ginsengiterrae</name>
    <dbReference type="NCBI Taxonomy" id="546115"/>
    <lineage>
        <taxon>Bacteria</taxon>
        <taxon>Bacillati</taxon>
        <taxon>Actinomycetota</taxon>
        <taxon>Actinomycetes</taxon>
        <taxon>Micrococcales</taxon>
        <taxon>Microbacteriaceae</taxon>
        <taxon>Microbacterium</taxon>
    </lineage>
</organism>
<dbReference type="NCBIfam" id="TIGR00765">
    <property type="entry name" value="yihY_not_rbn"/>
    <property type="match status" value="1"/>
</dbReference>
<keyword evidence="4 7" id="KW-1133">Transmembrane helix</keyword>
<feature type="transmembrane region" description="Helical" evidence="7">
    <location>
        <begin position="158"/>
        <end position="184"/>
    </location>
</feature>
<comment type="caution">
    <text evidence="8">The sequence shown here is derived from an EMBL/GenBank/DDBJ whole genome shotgun (WGS) entry which is preliminary data.</text>
</comment>
<evidence type="ECO:0000313" key="8">
    <source>
        <dbReference type="EMBL" id="MBB5741979.1"/>
    </source>
</evidence>
<gene>
    <name evidence="8" type="ORF">HD600_000476</name>
</gene>
<feature type="region of interest" description="Disordered" evidence="6">
    <location>
        <begin position="1"/>
        <end position="23"/>
    </location>
</feature>
<sequence>MSDERTADAEHPDAERDDAPETPLEVEGRSWWYAARRSIRAFATDGCIDIAASLTFFSVLALVPAIMVAFSIVSLLGRGDETARIVVDVVRALVPDADASSVRDAVSQIAETRPSGIVLVIAVGLTVWSVARYVAALGRGMNTIFGVPEGRVLWRLKIAHVLVAIVVIICIALAVSVLVLTAGVAEAIGEALGWGETVLVVWRIVRWPLLAAVVIFLLAFLYYFAPNVRPEHFRWMSIGGAVALVVLVIASFGFWLYVSNIADYDRVYGALAGVIVFALWLWIANMALLVGAEFDAELERVRQLEAGIPAEKQLQVPLRDARRIVKAVRLDRKEEAEARRIRR</sequence>
<keyword evidence="5 7" id="KW-0472">Membrane</keyword>
<evidence type="ECO:0000256" key="5">
    <source>
        <dbReference type="ARBA" id="ARBA00023136"/>
    </source>
</evidence>
<evidence type="ECO:0000256" key="1">
    <source>
        <dbReference type="ARBA" id="ARBA00004651"/>
    </source>
</evidence>
<feature type="transmembrane region" description="Helical" evidence="7">
    <location>
        <begin position="46"/>
        <end position="73"/>
    </location>
</feature>
<evidence type="ECO:0000256" key="7">
    <source>
        <dbReference type="SAM" id="Phobius"/>
    </source>
</evidence>
<dbReference type="PANTHER" id="PTHR30213">
    <property type="entry name" value="INNER MEMBRANE PROTEIN YHJD"/>
    <property type="match status" value="1"/>
</dbReference>
<evidence type="ECO:0000256" key="2">
    <source>
        <dbReference type="ARBA" id="ARBA00022475"/>
    </source>
</evidence>
<accession>A0A7W9CAD8</accession>
<dbReference type="PANTHER" id="PTHR30213:SF0">
    <property type="entry name" value="UPF0761 MEMBRANE PROTEIN YIHY"/>
    <property type="match status" value="1"/>
</dbReference>
<evidence type="ECO:0000256" key="6">
    <source>
        <dbReference type="SAM" id="MobiDB-lite"/>
    </source>
</evidence>
<feature type="transmembrane region" description="Helical" evidence="7">
    <location>
        <begin position="204"/>
        <end position="225"/>
    </location>
</feature>
<name>A0A7W9CAD8_9MICO</name>